<proteinExistence type="predicted"/>
<sequence length="171" mass="18595">MAGFRGRRNDAKLRDVSRQDFHAVVAAGPGDRAIIVVPFDPDETWGAKADHPVGGTIDGRRVRGRLSSTGAGWALTITPMWLRDTGVAIGAEVTVELAPEGPQRQDLADDIAAALEANPAAAAFFDTLAQFYRKAYLRWINATTRRPDLRAARIAEVVDLLAAQIKQRPRP</sequence>
<protein>
    <submittedName>
        <fullName evidence="1">Uncharacterized protein DUF1905</fullName>
    </submittedName>
</protein>
<evidence type="ECO:0000313" key="1">
    <source>
        <dbReference type="EMBL" id="RZU16237.1"/>
    </source>
</evidence>
<name>A0A4Q7X068_9ACTN</name>
<dbReference type="InterPro" id="IPR037079">
    <property type="entry name" value="AF2212/PG0164-like_sf"/>
</dbReference>
<dbReference type="Gene3D" id="2.40.30.100">
    <property type="entry name" value="AF2212/PG0164-like"/>
    <property type="match status" value="1"/>
</dbReference>
<dbReference type="SUPFAM" id="SSF141694">
    <property type="entry name" value="AF2212/PG0164-like"/>
    <property type="match status" value="1"/>
</dbReference>
<dbReference type="Pfam" id="PF08922">
    <property type="entry name" value="DUF1905"/>
    <property type="match status" value="1"/>
</dbReference>
<comment type="caution">
    <text evidence="1">The sequence shown here is derived from an EMBL/GenBank/DDBJ whole genome shotgun (WGS) entry which is preliminary data.</text>
</comment>
<gene>
    <name evidence="1" type="ORF">EV645_3789</name>
</gene>
<evidence type="ECO:0000313" key="2">
    <source>
        <dbReference type="Proteomes" id="UP000292027"/>
    </source>
</evidence>
<keyword evidence="2" id="KW-1185">Reference proteome</keyword>
<accession>A0A4Q7X068</accession>
<reference evidence="1 2" key="1">
    <citation type="journal article" date="2015" name="Stand. Genomic Sci.">
        <title>Genomic Encyclopedia of Bacterial and Archaeal Type Strains, Phase III: the genomes of soil and plant-associated and newly described type strains.</title>
        <authorList>
            <person name="Whitman W.B."/>
            <person name="Woyke T."/>
            <person name="Klenk H.P."/>
            <person name="Zhou Y."/>
            <person name="Lilburn T.G."/>
            <person name="Beck B.J."/>
            <person name="De Vos P."/>
            <person name="Vandamme P."/>
            <person name="Eisen J.A."/>
            <person name="Garrity G."/>
            <person name="Hugenholtz P."/>
            <person name="Kyrpides N.C."/>
        </authorList>
    </citation>
    <scope>NUCLEOTIDE SEQUENCE [LARGE SCALE GENOMIC DNA]</scope>
    <source>
        <strain evidence="1 2">VKM Ac-2540</strain>
    </source>
</reference>
<organism evidence="1 2">
    <name type="scientific">Kribbella rubisoli</name>
    <dbReference type="NCBI Taxonomy" id="3075929"/>
    <lineage>
        <taxon>Bacteria</taxon>
        <taxon>Bacillati</taxon>
        <taxon>Actinomycetota</taxon>
        <taxon>Actinomycetes</taxon>
        <taxon>Propionibacteriales</taxon>
        <taxon>Kribbellaceae</taxon>
        <taxon>Kribbella</taxon>
    </lineage>
</organism>
<dbReference type="Pfam" id="PF13376">
    <property type="entry name" value="OmdA"/>
    <property type="match status" value="1"/>
</dbReference>
<dbReference type="Proteomes" id="UP000292027">
    <property type="component" value="Unassembled WGS sequence"/>
</dbReference>
<dbReference type="InterPro" id="IPR015018">
    <property type="entry name" value="DUF1905"/>
</dbReference>
<dbReference type="AlphaFoldDB" id="A0A4Q7X068"/>
<dbReference type="EMBL" id="SHKR01000012">
    <property type="protein sequence ID" value="RZU16237.1"/>
    <property type="molecule type" value="Genomic_DNA"/>
</dbReference>